<feature type="binding site" evidence="10">
    <location>
        <position position="70"/>
    </location>
    <ligand>
        <name>4-amino-2-methyl-5-(diphosphooxymethyl)pyrimidine</name>
        <dbReference type="ChEBI" id="CHEBI:57841"/>
    </ligand>
</feature>
<dbReference type="SUPFAM" id="SSF51391">
    <property type="entry name" value="Thiamin phosphate synthase"/>
    <property type="match status" value="1"/>
</dbReference>
<feature type="binding site" evidence="10">
    <location>
        <position position="166"/>
    </location>
    <ligand>
        <name>2-[(2R,5Z)-2-carboxy-4-methylthiazol-5(2H)-ylidene]ethyl phosphate</name>
        <dbReference type="ChEBI" id="CHEBI:62899"/>
    </ligand>
</feature>
<sequence length="210" mass="22661">MNRLHGLYAITDNILMPDDQTLLSQVHAAILGGARVIQYRDKTSDTEKRYRQACLLNELCRKHQRTFLINDDVQLAQQCDAHGVHIGQKDSPLEEARQALGSSAIIGVTCHDQLSLATKAALACADYVAFGAFYPSKTKPDAKPAPLSLLTEAKSILSCPIVAIGGITVDNAPQTITAGADMIAVVHSLFAAESITQQAEAFALAFNWNE</sequence>
<evidence type="ECO:0000313" key="14">
    <source>
        <dbReference type="EMBL" id="SFG93772.1"/>
    </source>
</evidence>
<dbReference type="GO" id="GO:0004789">
    <property type="term" value="F:thiamine-phosphate diphosphorylase activity"/>
    <property type="evidence" value="ECO:0007669"/>
    <property type="project" value="UniProtKB-UniRule"/>
</dbReference>
<dbReference type="HAMAP" id="MF_00097">
    <property type="entry name" value="TMP_synthase"/>
    <property type="match status" value="1"/>
</dbReference>
<dbReference type="InterPro" id="IPR034291">
    <property type="entry name" value="TMP_synthase"/>
</dbReference>
<comment type="catalytic activity">
    <reaction evidence="7 10 11">
        <text>4-methyl-5-(2-phosphooxyethyl)-thiazole + 4-amino-2-methyl-5-(diphosphooxymethyl)pyrimidine + H(+) = thiamine phosphate + diphosphate</text>
        <dbReference type="Rhea" id="RHEA:22328"/>
        <dbReference type="ChEBI" id="CHEBI:15378"/>
        <dbReference type="ChEBI" id="CHEBI:33019"/>
        <dbReference type="ChEBI" id="CHEBI:37575"/>
        <dbReference type="ChEBI" id="CHEBI:57841"/>
        <dbReference type="ChEBI" id="CHEBI:58296"/>
        <dbReference type="EC" id="2.5.1.3"/>
    </reaction>
</comment>
<dbReference type="PANTHER" id="PTHR20857">
    <property type="entry name" value="THIAMINE-PHOSPHATE PYROPHOSPHORYLASE"/>
    <property type="match status" value="1"/>
</dbReference>
<dbReference type="OrthoDB" id="9789949at2"/>
<dbReference type="GO" id="GO:0000287">
    <property type="term" value="F:magnesium ion binding"/>
    <property type="evidence" value="ECO:0007669"/>
    <property type="project" value="UniProtKB-UniRule"/>
</dbReference>
<dbReference type="AlphaFoldDB" id="A0A1I2VXK0"/>
<dbReference type="STRING" id="1045558.SAMN05216175_12044"/>
<name>A0A1I2VXK0_9GAMM</name>
<dbReference type="GO" id="GO:0009228">
    <property type="term" value="P:thiamine biosynthetic process"/>
    <property type="evidence" value="ECO:0007669"/>
    <property type="project" value="UniProtKB-KW"/>
</dbReference>
<feature type="binding site" evidence="10">
    <location>
        <begin position="38"/>
        <end position="42"/>
    </location>
    <ligand>
        <name>4-amino-2-methyl-5-(diphosphooxymethyl)pyrimidine</name>
        <dbReference type="ChEBI" id="CHEBI:57841"/>
    </ligand>
</feature>
<evidence type="ECO:0000256" key="12">
    <source>
        <dbReference type="RuleBase" id="RU004253"/>
    </source>
</evidence>
<protein>
    <recommendedName>
        <fullName evidence="10">Thiamine-phosphate synthase</fullName>
        <shortName evidence="10">TP synthase</shortName>
        <shortName evidence="10">TPS</shortName>
        <ecNumber evidence="10">2.5.1.3</ecNumber>
    </recommendedName>
    <alternativeName>
        <fullName evidence="10">Thiamine-phosphate pyrophosphorylase</fullName>
        <shortName evidence="10">TMP pyrophosphorylase</shortName>
        <shortName evidence="10">TMP-PPase</shortName>
    </alternativeName>
</protein>
<keyword evidence="5 10" id="KW-0460">Magnesium</keyword>
<dbReference type="UniPathway" id="UPA00060">
    <property type="reaction ID" value="UER00141"/>
</dbReference>
<evidence type="ECO:0000256" key="2">
    <source>
        <dbReference type="ARBA" id="ARBA00005165"/>
    </source>
</evidence>
<comment type="function">
    <text evidence="1 10">Condenses 4-methyl-5-(beta-hydroxyethyl)thiazole monophosphate (THZ-P) and 2-methyl-4-amino-5-hydroxymethyl pyrimidine pyrophosphate (HMP-PP) to form thiamine monophosphate (TMP).</text>
</comment>
<comment type="catalytic activity">
    <reaction evidence="9 10 11">
        <text>2-[(2R,5Z)-2-carboxy-4-methylthiazol-5(2H)-ylidene]ethyl phosphate + 4-amino-2-methyl-5-(diphosphooxymethyl)pyrimidine + 2 H(+) = thiamine phosphate + CO2 + diphosphate</text>
        <dbReference type="Rhea" id="RHEA:47844"/>
        <dbReference type="ChEBI" id="CHEBI:15378"/>
        <dbReference type="ChEBI" id="CHEBI:16526"/>
        <dbReference type="ChEBI" id="CHEBI:33019"/>
        <dbReference type="ChEBI" id="CHEBI:37575"/>
        <dbReference type="ChEBI" id="CHEBI:57841"/>
        <dbReference type="ChEBI" id="CHEBI:62899"/>
        <dbReference type="EC" id="2.5.1.3"/>
    </reaction>
</comment>
<dbReference type="PANTHER" id="PTHR20857:SF15">
    <property type="entry name" value="THIAMINE-PHOSPHATE SYNTHASE"/>
    <property type="match status" value="1"/>
</dbReference>
<feature type="binding site" evidence="10">
    <location>
        <position position="109"/>
    </location>
    <ligand>
        <name>4-amino-2-methyl-5-(diphosphooxymethyl)pyrimidine</name>
        <dbReference type="ChEBI" id="CHEBI:57841"/>
    </ligand>
</feature>
<evidence type="ECO:0000256" key="5">
    <source>
        <dbReference type="ARBA" id="ARBA00022842"/>
    </source>
</evidence>
<evidence type="ECO:0000256" key="3">
    <source>
        <dbReference type="ARBA" id="ARBA00022679"/>
    </source>
</evidence>
<reference evidence="15" key="1">
    <citation type="submission" date="2016-10" db="EMBL/GenBank/DDBJ databases">
        <authorList>
            <person name="Varghese N."/>
            <person name="Submissions S."/>
        </authorList>
    </citation>
    <scope>NUCLEOTIDE SEQUENCE [LARGE SCALE GENOMIC DNA]</scope>
    <source>
        <strain evidence="15">CGMCC 1.10971</strain>
    </source>
</reference>
<dbReference type="RefSeq" id="WP_090730668.1">
    <property type="nucleotide sequence ID" value="NZ_FOOU01000020.1"/>
</dbReference>
<feature type="binding site" evidence="10">
    <location>
        <position position="139"/>
    </location>
    <ligand>
        <name>4-amino-2-methyl-5-(diphosphooxymethyl)pyrimidine</name>
        <dbReference type="ChEBI" id="CHEBI:57841"/>
    </ligand>
</feature>
<dbReference type="GO" id="GO:0009229">
    <property type="term" value="P:thiamine diphosphate biosynthetic process"/>
    <property type="evidence" value="ECO:0007669"/>
    <property type="project" value="UniProtKB-UniRule"/>
</dbReference>
<dbReference type="Proteomes" id="UP000198623">
    <property type="component" value="Unassembled WGS sequence"/>
</dbReference>
<dbReference type="InterPro" id="IPR013785">
    <property type="entry name" value="Aldolase_TIM"/>
</dbReference>
<comment type="cofactor">
    <cofactor evidence="10">
        <name>Mg(2+)</name>
        <dbReference type="ChEBI" id="CHEBI:18420"/>
    </cofactor>
    <text evidence="10">Binds 1 Mg(2+) ion per subunit.</text>
</comment>
<evidence type="ECO:0000313" key="15">
    <source>
        <dbReference type="Proteomes" id="UP000198623"/>
    </source>
</evidence>
<dbReference type="FunFam" id="3.20.20.70:FF:000096">
    <property type="entry name" value="Thiamine-phosphate synthase"/>
    <property type="match status" value="1"/>
</dbReference>
<evidence type="ECO:0000256" key="10">
    <source>
        <dbReference type="HAMAP-Rule" id="MF_00097"/>
    </source>
</evidence>
<dbReference type="Pfam" id="PF02581">
    <property type="entry name" value="TMP-TENI"/>
    <property type="match status" value="1"/>
</dbReference>
<accession>A0A1I2VXK0</accession>
<evidence type="ECO:0000256" key="9">
    <source>
        <dbReference type="ARBA" id="ARBA00047883"/>
    </source>
</evidence>
<comment type="caution">
    <text evidence="10">Lacks conserved residue(s) required for the propagation of feature annotation.</text>
</comment>
<gene>
    <name evidence="10" type="primary">thiE</name>
    <name evidence="14" type="ORF">SAMN05216175_12044</name>
</gene>
<dbReference type="InterPro" id="IPR036206">
    <property type="entry name" value="ThiamineP_synth_sf"/>
</dbReference>
<organism evidence="14 15">
    <name type="scientific">Neptunomonas qingdaonensis</name>
    <dbReference type="NCBI Taxonomy" id="1045558"/>
    <lineage>
        <taxon>Bacteria</taxon>
        <taxon>Pseudomonadati</taxon>
        <taxon>Pseudomonadota</taxon>
        <taxon>Gammaproteobacteria</taxon>
        <taxon>Oceanospirillales</taxon>
        <taxon>Oceanospirillaceae</taxon>
        <taxon>Neptunomonas</taxon>
    </lineage>
</organism>
<dbReference type="EMBL" id="FOOU01000020">
    <property type="protein sequence ID" value="SFG93772.1"/>
    <property type="molecule type" value="Genomic_DNA"/>
</dbReference>
<keyword evidence="15" id="KW-1185">Reference proteome</keyword>
<evidence type="ECO:0000256" key="6">
    <source>
        <dbReference type="ARBA" id="ARBA00022977"/>
    </source>
</evidence>
<evidence type="ECO:0000259" key="13">
    <source>
        <dbReference type="Pfam" id="PF02581"/>
    </source>
</evidence>
<feature type="binding site" evidence="10">
    <location>
        <position position="71"/>
    </location>
    <ligand>
        <name>Mg(2+)</name>
        <dbReference type="ChEBI" id="CHEBI:18420"/>
    </ligand>
</feature>
<evidence type="ECO:0000256" key="7">
    <source>
        <dbReference type="ARBA" id="ARBA00047334"/>
    </source>
</evidence>
<evidence type="ECO:0000256" key="4">
    <source>
        <dbReference type="ARBA" id="ARBA00022723"/>
    </source>
</evidence>
<keyword evidence="3 10" id="KW-0808">Transferase</keyword>
<comment type="similarity">
    <text evidence="10 11">Belongs to the thiamine-phosphate synthase family.</text>
</comment>
<dbReference type="EC" id="2.5.1.3" evidence="10"/>
<feature type="binding site" evidence="10">
    <location>
        <position position="90"/>
    </location>
    <ligand>
        <name>Mg(2+)</name>
        <dbReference type="ChEBI" id="CHEBI:18420"/>
    </ligand>
</feature>
<evidence type="ECO:0000256" key="1">
    <source>
        <dbReference type="ARBA" id="ARBA00003814"/>
    </source>
</evidence>
<dbReference type="Gene3D" id="3.20.20.70">
    <property type="entry name" value="Aldolase class I"/>
    <property type="match status" value="1"/>
</dbReference>
<dbReference type="NCBIfam" id="TIGR00693">
    <property type="entry name" value="thiE"/>
    <property type="match status" value="1"/>
</dbReference>
<evidence type="ECO:0000256" key="11">
    <source>
        <dbReference type="RuleBase" id="RU003826"/>
    </source>
</evidence>
<comment type="pathway">
    <text evidence="2 10 12">Cofactor biosynthesis; thiamine diphosphate biosynthesis; thiamine phosphate from 4-amino-2-methyl-5-diphosphomethylpyrimidine and 4-methyl-5-(2-phosphoethyl)-thiazole: step 1/1.</text>
</comment>
<keyword evidence="4 10" id="KW-0479">Metal-binding</keyword>
<feature type="binding site" evidence="10">
    <location>
        <begin position="136"/>
        <end position="138"/>
    </location>
    <ligand>
        <name>2-[(2R,5Z)-2-carboxy-4-methylthiazol-5(2H)-ylidene]ethyl phosphate</name>
        <dbReference type="ChEBI" id="CHEBI:62899"/>
    </ligand>
</feature>
<dbReference type="GO" id="GO:0005737">
    <property type="term" value="C:cytoplasm"/>
    <property type="evidence" value="ECO:0007669"/>
    <property type="project" value="TreeGrafter"/>
</dbReference>
<dbReference type="CDD" id="cd00564">
    <property type="entry name" value="TMP_TenI"/>
    <property type="match status" value="1"/>
</dbReference>
<feature type="domain" description="Thiamine phosphate synthase/TenI" evidence="13">
    <location>
        <begin position="7"/>
        <end position="188"/>
    </location>
</feature>
<dbReference type="InterPro" id="IPR022998">
    <property type="entry name" value="ThiamineP_synth_TenI"/>
</dbReference>
<evidence type="ECO:0000256" key="8">
    <source>
        <dbReference type="ARBA" id="ARBA00047851"/>
    </source>
</evidence>
<comment type="catalytic activity">
    <reaction evidence="8 10 11">
        <text>2-(2-carboxy-4-methylthiazol-5-yl)ethyl phosphate + 4-amino-2-methyl-5-(diphosphooxymethyl)pyrimidine + 2 H(+) = thiamine phosphate + CO2 + diphosphate</text>
        <dbReference type="Rhea" id="RHEA:47848"/>
        <dbReference type="ChEBI" id="CHEBI:15378"/>
        <dbReference type="ChEBI" id="CHEBI:16526"/>
        <dbReference type="ChEBI" id="CHEBI:33019"/>
        <dbReference type="ChEBI" id="CHEBI:37575"/>
        <dbReference type="ChEBI" id="CHEBI:57841"/>
        <dbReference type="ChEBI" id="CHEBI:62890"/>
        <dbReference type="EC" id="2.5.1.3"/>
    </reaction>
</comment>
<keyword evidence="6 10" id="KW-0784">Thiamine biosynthesis</keyword>
<proteinExistence type="inferred from homology"/>